<dbReference type="InterPro" id="IPR021301">
    <property type="entry name" value="DUF2779"/>
</dbReference>
<accession>K2FYJ1</accession>
<reference evidence="2" key="1">
    <citation type="journal article" date="2012" name="Science">
        <title>Fermentation, hydrogen, and sulfur metabolism in multiple uncultivated bacterial phyla.</title>
        <authorList>
            <person name="Wrighton K.C."/>
            <person name="Thomas B.C."/>
            <person name="Sharon I."/>
            <person name="Miller C.S."/>
            <person name="Castelle C.J."/>
            <person name="VerBerkmoes N.C."/>
            <person name="Wilkins M.J."/>
            <person name="Hettich R.L."/>
            <person name="Lipton M.S."/>
            <person name="Williams K.H."/>
            <person name="Long P.E."/>
            <person name="Banfield J.F."/>
        </authorList>
    </citation>
    <scope>NUCLEOTIDE SEQUENCE [LARGE SCALE GENOMIC DNA]</scope>
</reference>
<proteinExistence type="predicted"/>
<name>K2FYJ1_9BACT</name>
<evidence type="ECO:0000313" key="2">
    <source>
        <dbReference type="EMBL" id="EKE26967.1"/>
    </source>
</evidence>
<sequence length="596" mass="73199">MFITKSLYVDYHEHKKLAWWKINDIWVYKFIKWIEDEDEWEDMNVKLWQRVEDVVWEYLYKKFWNERLNVFEEVKFNECVDEEQEDIIISSYKNDLETNLKRTEEAILKRTPLIYQAWFLYNWLFCRVDYLKLNANWNYDLIEVKAKTWVRKDRTYKKISNKWAWKLEDVYLADISFQKHVISKVFEEKGLWVLENKYFAYLNNKYIKDWALNIEKLIILDQVDCTNEILLIWEDDDKKEDRDDSLQHYSWIEETVKLIDDDMRLSESEFNTKYPFSWSKYITYFWKDKPFWTIYWKWLTHNYVGQLHHLWKIDLMNLCDEEICMFNRNDWTAWAARKFIDNYIYCKTKWTCIVEKSEIRWELNILNFPLCFYDYETISVPIPFLDKTSPYQKVVVQYSLHKVYENGDIKHFSWILAWTWKNKIETIDIKWNNNAVGHENEKLIFGDYKDVLIALRDDIWEDIDRSSFIVWHKPFENTRNKEVAEMFPDLSDFYLKINENTYDLKDVFSKWLYFSLDFKGSCSIKYVLPALVPELSYSGMNVPNWLVAMNVLNKIITWEIKEEDNKLQKLTDLLLYCWQDSLAMYKIYEKVNEVLK</sequence>
<evidence type="ECO:0000259" key="1">
    <source>
        <dbReference type="Pfam" id="PF11074"/>
    </source>
</evidence>
<organism evidence="2">
    <name type="scientific">uncultured bacterium</name>
    <name type="common">gcode 4</name>
    <dbReference type="NCBI Taxonomy" id="1234023"/>
    <lineage>
        <taxon>Bacteria</taxon>
        <taxon>environmental samples</taxon>
    </lineage>
</organism>
<protein>
    <recommendedName>
        <fullName evidence="1">DUF2779 domain-containing protein</fullName>
    </recommendedName>
</protein>
<dbReference type="Pfam" id="PF11074">
    <property type="entry name" value="DUF2779"/>
    <property type="match status" value="1"/>
</dbReference>
<feature type="domain" description="DUF2779" evidence="1">
    <location>
        <begin position="371"/>
        <end position="523"/>
    </location>
</feature>
<comment type="caution">
    <text evidence="2">The sequence shown here is derived from an EMBL/GenBank/DDBJ whole genome shotgun (WGS) entry which is preliminary data.</text>
</comment>
<dbReference type="EMBL" id="AMFJ01000617">
    <property type="protein sequence ID" value="EKE26967.1"/>
    <property type="molecule type" value="Genomic_DNA"/>
</dbReference>
<gene>
    <name evidence="2" type="ORF">ACD_4C00101G0004</name>
</gene>
<dbReference type="AlphaFoldDB" id="K2FYJ1"/>